<accession>G8TEB5</accession>
<dbReference type="PROSITE" id="PS51257">
    <property type="entry name" value="PROKAR_LIPOPROTEIN"/>
    <property type="match status" value="1"/>
</dbReference>
<dbReference type="Proteomes" id="UP000005438">
    <property type="component" value="Chromosome"/>
</dbReference>
<dbReference type="AlphaFoldDB" id="G8TEB5"/>
<dbReference type="OrthoDB" id="669388at2"/>
<proteinExistence type="predicted"/>
<reference evidence="2 3" key="1">
    <citation type="submission" date="2011-12" db="EMBL/GenBank/DDBJ databases">
        <title>The complete genome of Niastella koreensis GR20-10.</title>
        <authorList>
            <consortium name="US DOE Joint Genome Institute (JGI-PGF)"/>
            <person name="Lucas S."/>
            <person name="Han J."/>
            <person name="Lapidus A."/>
            <person name="Bruce D."/>
            <person name="Goodwin L."/>
            <person name="Pitluck S."/>
            <person name="Peters L."/>
            <person name="Kyrpides N."/>
            <person name="Mavromatis K."/>
            <person name="Ivanova N."/>
            <person name="Mikhailova N."/>
            <person name="Davenport K."/>
            <person name="Saunders E."/>
            <person name="Detter J.C."/>
            <person name="Tapia R."/>
            <person name="Han C."/>
            <person name="Land M."/>
            <person name="Hauser L."/>
            <person name="Markowitz V."/>
            <person name="Cheng J.-F."/>
            <person name="Hugenholtz P."/>
            <person name="Woyke T."/>
            <person name="Wu D."/>
            <person name="Tindall B."/>
            <person name="Pomrenke H."/>
            <person name="Brambilla E."/>
            <person name="Klenk H.-P."/>
            <person name="Eisen J.A."/>
        </authorList>
    </citation>
    <scope>NUCLEOTIDE SEQUENCE [LARGE SCALE GENOMIC DNA]</scope>
    <source>
        <strain evidence="3">DSM 17620 / KACC 11465 / NBRC 106392 / GR20-10</strain>
    </source>
</reference>
<dbReference type="EMBL" id="CP003178">
    <property type="protein sequence ID" value="AEV98325.1"/>
    <property type="molecule type" value="Genomic_DNA"/>
</dbReference>
<sequence length="115" mass="13374">MKMNILYAICAMAVLVACSAPYQAQKSVWTVKEVQESFNKDSAKKYNTNCILYRGTDSLSHYFLSQFTDKWVFLSIKKSELSITEEKPYKVDSVVKLGYYYVDPNNHFVKTRDFN</sequence>
<dbReference type="RefSeq" id="WP_014218239.1">
    <property type="nucleotide sequence ID" value="NC_016609.1"/>
</dbReference>
<evidence type="ECO:0000256" key="1">
    <source>
        <dbReference type="SAM" id="SignalP"/>
    </source>
</evidence>
<protein>
    <recommendedName>
        <fullName evidence="4">Lipoprotein</fullName>
    </recommendedName>
</protein>
<evidence type="ECO:0000313" key="3">
    <source>
        <dbReference type="Proteomes" id="UP000005438"/>
    </source>
</evidence>
<organism evidence="2 3">
    <name type="scientific">Niastella koreensis (strain DSM 17620 / KACC 11465 / NBRC 106392 / GR20-10)</name>
    <dbReference type="NCBI Taxonomy" id="700598"/>
    <lineage>
        <taxon>Bacteria</taxon>
        <taxon>Pseudomonadati</taxon>
        <taxon>Bacteroidota</taxon>
        <taxon>Chitinophagia</taxon>
        <taxon>Chitinophagales</taxon>
        <taxon>Chitinophagaceae</taxon>
        <taxon>Niastella</taxon>
    </lineage>
</organism>
<dbReference type="KEGG" id="nko:Niako_1970"/>
<feature type="chain" id="PRO_5003516633" description="Lipoprotein" evidence="1">
    <location>
        <begin position="25"/>
        <end position="115"/>
    </location>
</feature>
<dbReference type="STRING" id="700598.Niako_1970"/>
<evidence type="ECO:0008006" key="4">
    <source>
        <dbReference type="Google" id="ProtNLM"/>
    </source>
</evidence>
<dbReference type="HOGENOM" id="CLU_2106367_0_0_10"/>
<evidence type="ECO:0000313" key="2">
    <source>
        <dbReference type="EMBL" id="AEV98325.1"/>
    </source>
</evidence>
<gene>
    <name evidence="2" type="ordered locus">Niako_1970</name>
</gene>
<keyword evidence="1" id="KW-0732">Signal</keyword>
<name>G8TEB5_NIAKG</name>
<feature type="signal peptide" evidence="1">
    <location>
        <begin position="1"/>
        <end position="24"/>
    </location>
</feature>